<keyword evidence="3" id="KW-0378">Hydrolase</keyword>
<evidence type="ECO:0000313" key="8">
    <source>
        <dbReference type="Proteomes" id="UP000320216"/>
    </source>
</evidence>
<comment type="similarity">
    <text evidence="1">Belongs to the peptidase C40 family.</text>
</comment>
<protein>
    <submittedName>
        <fullName evidence="7">NlpC/P60 family protein</fullName>
    </submittedName>
</protein>
<dbReference type="KEGG" id="huw:FPZ11_04910"/>
<keyword evidence="2" id="KW-0645">Protease</keyword>
<dbReference type="Pfam" id="PF00877">
    <property type="entry name" value="NLPC_P60"/>
    <property type="match status" value="1"/>
</dbReference>
<dbReference type="Gene3D" id="3.90.1720.10">
    <property type="entry name" value="endopeptidase domain like (from Nostoc punctiforme)"/>
    <property type="match status" value="1"/>
</dbReference>
<dbReference type="EMBL" id="CP042305">
    <property type="protein sequence ID" value="QDZ16706.1"/>
    <property type="molecule type" value="Genomic_DNA"/>
</dbReference>
<evidence type="ECO:0000256" key="3">
    <source>
        <dbReference type="ARBA" id="ARBA00022801"/>
    </source>
</evidence>
<evidence type="ECO:0000313" key="7">
    <source>
        <dbReference type="EMBL" id="QDZ16706.1"/>
    </source>
</evidence>
<dbReference type="PANTHER" id="PTHR47359:SF3">
    <property type="entry name" value="NLP_P60 DOMAIN-CONTAINING PROTEIN-RELATED"/>
    <property type="match status" value="1"/>
</dbReference>
<dbReference type="PANTHER" id="PTHR47359">
    <property type="entry name" value="PEPTIDOGLYCAN DL-ENDOPEPTIDASE CWLO"/>
    <property type="match status" value="1"/>
</dbReference>
<dbReference type="InterPro" id="IPR051794">
    <property type="entry name" value="PG_Endopeptidase_C40"/>
</dbReference>
<accession>A0A5B8M8G4</accession>
<dbReference type="PROSITE" id="PS51935">
    <property type="entry name" value="NLPC_P60"/>
    <property type="match status" value="1"/>
</dbReference>
<dbReference type="GO" id="GO:0008234">
    <property type="term" value="F:cysteine-type peptidase activity"/>
    <property type="evidence" value="ECO:0007669"/>
    <property type="project" value="UniProtKB-KW"/>
</dbReference>
<evidence type="ECO:0000256" key="1">
    <source>
        <dbReference type="ARBA" id="ARBA00007074"/>
    </source>
</evidence>
<feature type="domain" description="NlpC/P60" evidence="6">
    <location>
        <begin position="67"/>
        <end position="194"/>
    </location>
</feature>
<name>A0A5B8M8G4_9MICO</name>
<feature type="compositionally biased region" description="Gly residues" evidence="5">
    <location>
        <begin position="53"/>
        <end position="63"/>
    </location>
</feature>
<evidence type="ECO:0000256" key="4">
    <source>
        <dbReference type="ARBA" id="ARBA00022807"/>
    </source>
</evidence>
<dbReference type="SUPFAM" id="SSF54001">
    <property type="entry name" value="Cysteine proteinases"/>
    <property type="match status" value="1"/>
</dbReference>
<evidence type="ECO:0000256" key="2">
    <source>
        <dbReference type="ARBA" id="ARBA00022670"/>
    </source>
</evidence>
<dbReference type="Proteomes" id="UP000320216">
    <property type="component" value="Chromosome"/>
</dbReference>
<evidence type="ECO:0000256" key="5">
    <source>
        <dbReference type="SAM" id="MobiDB-lite"/>
    </source>
</evidence>
<dbReference type="AlphaFoldDB" id="A0A5B8M8G4"/>
<dbReference type="GO" id="GO:0006508">
    <property type="term" value="P:proteolysis"/>
    <property type="evidence" value="ECO:0007669"/>
    <property type="project" value="UniProtKB-KW"/>
</dbReference>
<proteinExistence type="inferred from homology"/>
<sequence>MLTALTGTQPTGQATSAETSTADVASAAETGTSSLTSQGSEQCTGSAANVAGDPGGDDGGGGFTPDAAAVATAIAFAEQQIGKPYVFGGAGPDSWDCSGLTMVAYQAAGVDIGEHSVSAQVVTMKTEGRLLPFSDRERGDLIFWIGPSGGFPHVAIYLGHDTILAAPTVGENVKIQPLWSTPDEQLYGMVGRPTGTP</sequence>
<dbReference type="InterPro" id="IPR038765">
    <property type="entry name" value="Papain-like_cys_pep_sf"/>
</dbReference>
<feature type="region of interest" description="Disordered" evidence="5">
    <location>
        <begin position="1"/>
        <end position="64"/>
    </location>
</feature>
<dbReference type="OrthoDB" id="5177647at2"/>
<dbReference type="InterPro" id="IPR000064">
    <property type="entry name" value="NLP_P60_dom"/>
</dbReference>
<feature type="compositionally biased region" description="Polar residues" evidence="5">
    <location>
        <begin position="1"/>
        <end position="47"/>
    </location>
</feature>
<evidence type="ECO:0000259" key="6">
    <source>
        <dbReference type="PROSITE" id="PS51935"/>
    </source>
</evidence>
<gene>
    <name evidence="7" type="ORF">FPZ11_04910</name>
</gene>
<keyword evidence="8" id="KW-1185">Reference proteome</keyword>
<organism evidence="7 8">
    <name type="scientific">Humibacter ginsenosidimutans</name>
    <dbReference type="NCBI Taxonomy" id="2599293"/>
    <lineage>
        <taxon>Bacteria</taxon>
        <taxon>Bacillati</taxon>
        <taxon>Actinomycetota</taxon>
        <taxon>Actinomycetes</taxon>
        <taxon>Micrococcales</taxon>
        <taxon>Microbacteriaceae</taxon>
        <taxon>Humibacter</taxon>
    </lineage>
</organism>
<reference evidence="7 8" key="1">
    <citation type="submission" date="2019-07" db="EMBL/GenBank/DDBJ databases">
        <title>Full genome sequence of Humibacter sp. WJ7-1.</title>
        <authorList>
            <person name="Im W.-T."/>
        </authorList>
    </citation>
    <scope>NUCLEOTIDE SEQUENCE [LARGE SCALE GENOMIC DNA]</scope>
    <source>
        <strain evidence="7 8">WJ7-1</strain>
    </source>
</reference>
<keyword evidence="4" id="KW-0788">Thiol protease</keyword>